<dbReference type="EMBL" id="CAEZTF010000074">
    <property type="protein sequence ID" value="CAB4560247.1"/>
    <property type="molecule type" value="Genomic_DNA"/>
</dbReference>
<organism evidence="2">
    <name type="scientific">freshwater metagenome</name>
    <dbReference type="NCBI Taxonomy" id="449393"/>
    <lineage>
        <taxon>unclassified sequences</taxon>
        <taxon>metagenomes</taxon>
        <taxon>ecological metagenomes</taxon>
    </lineage>
</organism>
<keyword evidence="1" id="KW-0812">Transmembrane</keyword>
<name>A0A6J6D8N7_9ZZZZ</name>
<feature type="transmembrane region" description="Helical" evidence="1">
    <location>
        <begin position="20"/>
        <end position="42"/>
    </location>
</feature>
<dbReference type="AlphaFoldDB" id="A0A6J6D8N7"/>
<proteinExistence type="predicted"/>
<sequence>MVMQRLWNKKQWNDKGSVTAELALAMPAVSLVIAITLGAFALQIERMKLVGVSAMAARAVARGETQENVRSLVLEMSSTLESQQINVEIQTRENTVCVNLSRNFEIAGLPGKLFDFSELQCARKAGL</sequence>
<evidence type="ECO:0000256" key="1">
    <source>
        <dbReference type="SAM" id="Phobius"/>
    </source>
</evidence>
<accession>A0A6J6D8N7</accession>
<reference evidence="2" key="1">
    <citation type="submission" date="2020-05" db="EMBL/GenBank/DDBJ databases">
        <authorList>
            <person name="Chiriac C."/>
            <person name="Salcher M."/>
            <person name="Ghai R."/>
            <person name="Kavagutti S V."/>
        </authorList>
    </citation>
    <scope>NUCLEOTIDE SEQUENCE</scope>
</reference>
<keyword evidence="1" id="KW-0472">Membrane</keyword>
<evidence type="ECO:0000313" key="2">
    <source>
        <dbReference type="EMBL" id="CAB4560247.1"/>
    </source>
</evidence>
<keyword evidence="1" id="KW-1133">Transmembrane helix</keyword>
<gene>
    <name evidence="2" type="ORF">UFOPK1618_00479</name>
</gene>
<protein>
    <submittedName>
        <fullName evidence="2">Unannotated protein</fullName>
    </submittedName>
</protein>